<reference evidence="3" key="1">
    <citation type="submission" date="2021-03" db="EMBL/GenBank/DDBJ databases">
        <title>Acanthopleuribacteraceae sp. M133.</title>
        <authorList>
            <person name="Wang G."/>
        </authorList>
    </citation>
    <scope>NUCLEOTIDE SEQUENCE</scope>
    <source>
        <strain evidence="3">M133</strain>
    </source>
</reference>
<evidence type="ECO:0008006" key="5">
    <source>
        <dbReference type="Google" id="ProtNLM"/>
    </source>
</evidence>
<evidence type="ECO:0000313" key="4">
    <source>
        <dbReference type="Proteomes" id="UP000663929"/>
    </source>
</evidence>
<sequence>MKFAAILLLTTNLWASFFCCCQELSCTRMDEAACSAREAAVSLATESRSHCHGDGNVSDETTSTPHHTQDREKDAARDSSKRAQGSVMVTNTCRCGNHASSEVSFALPNPQTAKVTVWLVLDLFSWLANHPHMAEKSSASFEELCAFVPLPKAPSLSVLSRFLI</sequence>
<gene>
    <name evidence="3" type="ORF">J3U87_28775</name>
</gene>
<feature type="signal peptide" evidence="2">
    <location>
        <begin position="1"/>
        <end position="15"/>
    </location>
</feature>
<evidence type="ECO:0000256" key="2">
    <source>
        <dbReference type="SAM" id="SignalP"/>
    </source>
</evidence>
<dbReference type="AlphaFoldDB" id="A0A8A4TL49"/>
<feature type="region of interest" description="Disordered" evidence="1">
    <location>
        <begin position="49"/>
        <end position="85"/>
    </location>
</feature>
<dbReference type="EMBL" id="CP071793">
    <property type="protein sequence ID" value="QTD49601.1"/>
    <property type="molecule type" value="Genomic_DNA"/>
</dbReference>
<evidence type="ECO:0000256" key="1">
    <source>
        <dbReference type="SAM" id="MobiDB-lite"/>
    </source>
</evidence>
<keyword evidence="2" id="KW-0732">Signal</keyword>
<keyword evidence="4" id="KW-1185">Reference proteome</keyword>
<name>A0A8A4TL49_SULCO</name>
<evidence type="ECO:0000313" key="3">
    <source>
        <dbReference type="EMBL" id="QTD49601.1"/>
    </source>
</evidence>
<feature type="chain" id="PRO_5035266168" description="Secreted protein" evidence="2">
    <location>
        <begin position="16"/>
        <end position="164"/>
    </location>
</feature>
<dbReference type="Proteomes" id="UP000663929">
    <property type="component" value="Chromosome"/>
</dbReference>
<proteinExistence type="predicted"/>
<protein>
    <recommendedName>
        <fullName evidence="5">Secreted protein</fullName>
    </recommendedName>
</protein>
<dbReference type="RefSeq" id="WP_237379232.1">
    <property type="nucleotide sequence ID" value="NZ_CP071793.1"/>
</dbReference>
<accession>A0A8A4TL49</accession>
<dbReference type="KEGG" id="scor:J3U87_28775"/>
<organism evidence="3 4">
    <name type="scientific">Sulfidibacter corallicola</name>
    <dbReference type="NCBI Taxonomy" id="2818388"/>
    <lineage>
        <taxon>Bacteria</taxon>
        <taxon>Pseudomonadati</taxon>
        <taxon>Acidobacteriota</taxon>
        <taxon>Holophagae</taxon>
        <taxon>Acanthopleuribacterales</taxon>
        <taxon>Acanthopleuribacteraceae</taxon>
        <taxon>Sulfidibacter</taxon>
    </lineage>
</organism>
<feature type="compositionally biased region" description="Basic and acidic residues" evidence="1">
    <location>
        <begin position="67"/>
        <end position="81"/>
    </location>
</feature>